<protein>
    <submittedName>
        <fullName evidence="1">Uncharacterized protein</fullName>
    </submittedName>
</protein>
<gene>
    <name evidence="1" type="ORF">S01H1_12816</name>
</gene>
<comment type="caution">
    <text evidence="1">The sequence shown here is derived from an EMBL/GenBank/DDBJ whole genome shotgun (WGS) entry which is preliminary data.</text>
</comment>
<organism evidence="1">
    <name type="scientific">marine sediment metagenome</name>
    <dbReference type="NCBI Taxonomy" id="412755"/>
    <lineage>
        <taxon>unclassified sequences</taxon>
        <taxon>metagenomes</taxon>
        <taxon>ecological metagenomes</taxon>
    </lineage>
</organism>
<reference evidence="1" key="1">
    <citation type="journal article" date="2014" name="Front. Microbiol.">
        <title>High frequency of phylogenetically diverse reductive dehalogenase-homologous genes in deep subseafloor sedimentary metagenomes.</title>
        <authorList>
            <person name="Kawai M."/>
            <person name="Futagami T."/>
            <person name="Toyoda A."/>
            <person name="Takaki Y."/>
            <person name="Nishi S."/>
            <person name="Hori S."/>
            <person name="Arai W."/>
            <person name="Tsubouchi T."/>
            <person name="Morono Y."/>
            <person name="Uchiyama I."/>
            <person name="Ito T."/>
            <person name="Fujiyama A."/>
            <person name="Inagaki F."/>
            <person name="Takami H."/>
        </authorList>
    </citation>
    <scope>NUCLEOTIDE SEQUENCE</scope>
    <source>
        <strain evidence="1">Expedition CK06-06</strain>
    </source>
</reference>
<dbReference type="AlphaFoldDB" id="X0RPK4"/>
<sequence>HLSLNGNNKGLCIACLEYLSWLYFAGLSSAKSEVMELYNLLIKKFPDIKSSYQLQLKLKSSPKELQSFLKSNFTPYSSLSTAHKSSFYCLGTVNVHSKGRSHPLIRTMNWEMMSRVGIIDETSELSSKASLGTVIHIVDGNYKFVKASSHFRKKYDVELLMHIDNLSQPTIAFRSTGGWDIKKIEEK</sequence>
<proteinExistence type="predicted"/>
<name>X0RPK4_9ZZZZ</name>
<dbReference type="EMBL" id="BARS01006588">
    <property type="protein sequence ID" value="GAF70789.1"/>
    <property type="molecule type" value="Genomic_DNA"/>
</dbReference>
<evidence type="ECO:0000313" key="1">
    <source>
        <dbReference type="EMBL" id="GAF70789.1"/>
    </source>
</evidence>
<accession>X0RPK4</accession>
<feature type="non-terminal residue" evidence="1">
    <location>
        <position position="1"/>
    </location>
</feature>